<organism evidence="1">
    <name type="scientific">Thermus caliditerrae</name>
    <dbReference type="NCBI Taxonomy" id="1330700"/>
    <lineage>
        <taxon>Bacteria</taxon>
        <taxon>Thermotogati</taxon>
        <taxon>Deinococcota</taxon>
        <taxon>Deinococci</taxon>
        <taxon>Thermales</taxon>
        <taxon>Thermaceae</taxon>
        <taxon>Thermus</taxon>
    </lineage>
</organism>
<comment type="caution">
    <text evidence="1">The sequence shown here is derived from an EMBL/GenBank/DDBJ whole genome shotgun (WGS) entry which is preliminary data.</text>
</comment>
<gene>
    <name evidence="1" type="ORF">ENM28_02280</name>
</gene>
<reference evidence="1" key="1">
    <citation type="journal article" date="2020" name="mSystems">
        <title>Genome- and Community-Level Interaction Insights into Carbon Utilization and Element Cycling Functions of Hydrothermarchaeota in Hydrothermal Sediment.</title>
        <authorList>
            <person name="Zhou Z."/>
            <person name="Liu Y."/>
            <person name="Xu W."/>
            <person name="Pan J."/>
            <person name="Luo Z.H."/>
            <person name="Li M."/>
        </authorList>
    </citation>
    <scope>NUCLEOTIDE SEQUENCE [LARGE SCALE GENOMIC DNA]</scope>
    <source>
        <strain evidence="1">SpSt-1071</strain>
    </source>
</reference>
<dbReference type="AlphaFoldDB" id="A0A7C5RE69"/>
<dbReference type="EMBL" id="DRXE01000081">
    <property type="protein sequence ID" value="HHM67546.1"/>
    <property type="molecule type" value="Genomic_DNA"/>
</dbReference>
<accession>A0A7C5RE69</accession>
<sequence>MGFTSSQAQGFSWESFLPLVERGERVVVAAPVFREYPLMEALWKRLKAGRGGVYLIGSREAPMDKASYFLVFSHWNAGLYLVDSWPLKPEGSFVVVDGRRGVIGPQVAGLADPEGRTRSLTEEEAAAWWGYAQRLMASGRPFHYNLEAAALLHVMRRLGLLKGR</sequence>
<proteinExistence type="predicted"/>
<evidence type="ECO:0000313" key="1">
    <source>
        <dbReference type="EMBL" id="HHM67546.1"/>
    </source>
</evidence>
<protein>
    <submittedName>
        <fullName evidence="1">Uncharacterized protein</fullName>
    </submittedName>
</protein>
<name>A0A7C5RE69_9DEIN</name>